<comment type="caution">
    <text evidence="2">The sequence shown here is derived from an EMBL/GenBank/DDBJ whole genome shotgun (WGS) entry which is preliminary data.</text>
</comment>
<feature type="transmembrane region" description="Helical" evidence="1">
    <location>
        <begin position="339"/>
        <end position="364"/>
    </location>
</feature>
<dbReference type="OrthoDB" id="118203at2"/>
<keyword evidence="1" id="KW-1133">Transmembrane helix</keyword>
<dbReference type="Proteomes" id="UP000471435">
    <property type="component" value="Unassembled WGS sequence"/>
</dbReference>
<accession>A0A6I4V609</accession>
<name>A0A6I4V609_9SPHN</name>
<protein>
    <recommendedName>
        <fullName evidence="4">O-antigen ligase</fullName>
    </recommendedName>
</protein>
<feature type="transmembrane region" description="Helical" evidence="1">
    <location>
        <begin position="39"/>
        <end position="58"/>
    </location>
</feature>
<organism evidence="2 3">
    <name type="scientific">Pontixanthobacter luteolus</name>
    <dbReference type="NCBI Taxonomy" id="295089"/>
    <lineage>
        <taxon>Bacteria</taxon>
        <taxon>Pseudomonadati</taxon>
        <taxon>Pseudomonadota</taxon>
        <taxon>Alphaproteobacteria</taxon>
        <taxon>Sphingomonadales</taxon>
        <taxon>Erythrobacteraceae</taxon>
        <taxon>Pontixanthobacter</taxon>
    </lineage>
</organism>
<feature type="transmembrane region" description="Helical" evidence="1">
    <location>
        <begin position="199"/>
        <end position="216"/>
    </location>
</feature>
<evidence type="ECO:0000313" key="3">
    <source>
        <dbReference type="Proteomes" id="UP000471435"/>
    </source>
</evidence>
<keyword evidence="3" id="KW-1185">Reference proteome</keyword>
<evidence type="ECO:0000313" key="2">
    <source>
        <dbReference type="EMBL" id="MXP47734.1"/>
    </source>
</evidence>
<reference evidence="2 3" key="1">
    <citation type="submission" date="2019-12" db="EMBL/GenBank/DDBJ databases">
        <title>Genomic-based taxomic classification of the family Erythrobacteraceae.</title>
        <authorList>
            <person name="Xu L."/>
        </authorList>
    </citation>
    <scope>NUCLEOTIDE SEQUENCE [LARGE SCALE GENOMIC DNA]</scope>
    <source>
        <strain evidence="2 3">SW-109</strain>
    </source>
</reference>
<feature type="transmembrane region" description="Helical" evidence="1">
    <location>
        <begin position="228"/>
        <end position="249"/>
    </location>
</feature>
<evidence type="ECO:0008006" key="4">
    <source>
        <dbReference type="Google" id="ProtNLM"/>
    </source>
</evidence>
<dbReference type="AlphaFoldDB" id="A0A6I4V609"/>
<proteinExistence type="predicted"/>
<feature type="transmembrane region" description="Helical" evidence="1">
    <location>
        <begin position="70"/>
        <end position="90"/>
    </location>
</feature>
<dbReference type="RefSeq" id="WP_160730994.1">
    <property type="nucleotide sequence ID" value="NZ_WTYP01000002.1"/>
</dbReference>
<dbReference type="EMBL" id="WTYP01000002">
    <property type="protein sequence ID" value="MXP47734.1"/>
    <property type="molecule type" value="Genomic_DNA"/>
</dbReference>
<keyword evidence="1" id="KW-0812">Transmembrane</keyword>
<feature type="transmembrane region" description="Helical" evidence="1">
    <location>
        <begin position="124"/>
        <end position="141"/>
    </location>
</feature>
<sequence length="440" mass="48508">MSVINPPSPSIRAAGQTRFDPWVVIAFLYPLSQLIVFELVGQLYLTDLLGLALLAFMAKSPDFIERLSQLKLLFALMGLWLASLIVTDLIRQTPPEDFLRGWAKIIFFGTQIAALWLFLPRRRAYLIAFAFGAAIAWGFGIPERFAGYEWKFGYDRAAAFSLIGVTCLLAPRFPALRTASPVLLGLLAFVVMFQNARSSFITIVLAAGICGAVIAVERWPALQRSIRAPLFGLLLIFGAVGAGLVSAGYGSLAGSGALGDDAKYKYDIQTAGNVPLLLGGRSESLISARAISDSPVIGHGSWAKDRRYVELYRSLRLRLGMPVHDNYFLTRELIPTHSYILGAWVEAGVIGAIFWLYVLCLPAVAVYRLLRRKERMLPLVVYLAMGLIWAIPFSPFGATERFIVAFQLVALFWVIRSPDTVAQFLPVQTGRNDPSAMLAR</sequence>
<feature type="transmembrane region" description="Helical" evidence="1">
    <location>
        <begin position="376"/>
        <end position="392"/>
    </location>
</feature>
<keyword evidence="1" id="KW-0472">Membrane</keyword>
<evidence type="ECO:0000256" key="1">
    <source>
        <dbReference type="SAM" id="Phobius"/>
    </source>
</evidence>
<feature type="transmembrane region" description="Helical" evidence="1">
    <location>
        <begin position="102"/>
        <end position="119"/>
    </location>
</feature>
<gene>
    <name evidence="2" type="ORF">GRI43_10105</name>
</gene>